<accession>A0A1R0GNG2</accession>
<dbReference type="AlphaFoldDB" id="A0A1R0GNG2"/>
<reference evidence="1 2" key="1">
    <citation type="journal article" date="2016" name="Mol. Biol. Evol.">
        <title>Genome-Wide Survey of Gut Fungi (Harpellales) Reveals the First Horizontally Transferred Ubiquitin Gene from a Mosquito Host.</title>
        <authorList>
            <person name="Wang Y."/>
            <person name="White M.M."/>
            <person name="Kvist S."/>
            <person name="Moncalvo J.M."/>
        </authorList>
    </citation>
    <scope>NUCLEOTIDE SEQUENCE [LARGE SCALE GENOMIC DNA]</scope>
    <source>
        <strain evidence="1 2">ALG-7-W6</strain>
    </source>
</reference>
<protein>
    <submittedName>
        <fullName evidence="1">Uncharacterized protein</fullName>
    </submittedName>
</protein>
<comment type="caution">
    <text evidence="1">The sequence shown here is derived from an EMBL/GenBank/DDBJ whole genome shotgun (WGS) entry which is preliminary data.</text>
</comment>
<name>A0A1R0GNG2_9FUNG</name>
<dbReference type="EMBL" id="LSSL01006472">
    <property type="protein sequence ID" value="OLY78420.1"/>
    <property type="molecule type" value="Genomic_DNA"/>
</dbReference>
<gene>
    <name evidence="1" type="ORF">AYI68_g7531</name>
</gene>
<evidence type="ECO:0000313" key="2">
    <source>
        <dbReference type="Proteomes" id="UP000187455"/>
    </source>
</evidence>
<proteinExistence type="predicted"/>
<evidence type="ECO:0000313" key="1">
    <source>
        <dbReference type="EMBL" id="OLY78420.1"/>
    </source>
</evidence>
<dbReference type="Proteomes" id="UP000187455">
    <property type="component" value="Unassembled WGS sequence"/>
</dbReference>
<organism evidence="1 2">
    <name type="scientific">Smittium mucronatum</name>
    <dbReference type="NCBI Taxonomy" id="133383"/>
    <lineage>
        <taxon>Eukaryota</taxon>
        <taxon>Fungi</taxon>
        <taxon>Fungi incertae sedis</taxon>
        <taxon>Zoopagomycota</taxon>
        <taxon>Kickxellomycotina</taxon>
        <taxon>Harpellomycetes</taxon>
        <taxon>Harpellales</taxon>
        <taxon>Legeriomycetaceae</taxon>
        <taxon>Smittium</taxon>
    </lineage>
</organism>
<keyword evidence="2" id="KW-1185">Reference proteome</keyword>
<sequence>MLIGSLGSDNSAGILEIVIFSDLNSNLRGILNIPFGLSIVISVCLRETSAPIPTKKPIPSRSKSFFVTD</sequence>